<organism evidence="7 8">
    <name type="scientific">Parafrankia irregularis</name>
    <dbReference type="NCBI Taxonomy" id="795642"/>
    <lineage>
        <taxon>Bacteria</taxon>
        <taxon>Bacillati</taxon>
        <taxon>Actinomycetota</taxon>
        <taxon>Actinomycetes</taxon>
        <taxon>Frankiales</taxon>
        <taxon>Frankiaceae</taxon>
        <taxon>Parafrankia</taxon>
    </lineage>
</organism>
<reference evidence="8" key="1">
    <citation type="submission" date="2015-11" db="EMBL/GenBank/DDBJ databases">
        <authorList>
            <person name="Varghese N."/>
        </authorList>
    </citation>
    <scope>NUCLEOTIDE SEQUENCE [LARGE SCALE GENOMIC DNA]</scope>
    <source>
        <strain evidence="8">DSM 45899</strain>
    </source>
</reference>
<name>A0A0S4QFG4_9ACTN</name>
<evidence type="ECO:0000256" key="3">
    <source>
        <dbReference type="ARBA" id="ARBA00022968"/>
    </source>
</evidence>
<keyword evidence="8" id="KW-1185">Reference proteome</keyword>
<dbReference type="InterPro" id="IPR050553">
    <property type="entry name" value="Thioredoxin_ResA/DsbE_sf"/>
</dbReference>
<evidence type="ECO:0000256" key="4">
    <source>
        <dbReference type="ARBA" id="ARBA00023157"/>
    </source>
</evidence>
<dbReference type="Pfam" id="PF08534">
    <property type="entry name" value="Redoxin"/>
    <property type="match status" value="1"/>
</dbReference>
<gene>
    <name evidence="7" type="ORF">Ga0074812_102234</name>
</gene>
<dbReference type="InterPro" id="IPR013766">
    <property type="entry name" value="Thioredoxin_domain"/>
</dbReference>
<keyword evidence="2" id="KW-0201">Cytochrome c-type biogenesis</keyword>
<evidence type="ECO:0000259" key="6">
    <source>
        <dbReference type="PROSITE" id="PS51352"/>
    </source>
</evidence>
<evidence type="ECO:0000256" key="5">
    <source>
        <dbReference type="ARBA" id="ARBA00023284"/>
    </source>
</evidence>
<dbReference type="Gene3D" id="3.40.30.10">
    <property type="entry name" value="Glutaredoxin"/>
    <property type="match status" value="1"/>
</dbReference>
<evidence type="ECO:0000256" key="1">
    <source>
        <dbReference type="ARBA" id="ARBA00004196"/>
    </source>
</evidence>
<dbReference type="PROSITE" id="PS51352">
    <property type="entry name" value="THIOREDOXIN_2"/>
    <property type="match status" value="1"/>
</dbReference>
<keyword evidence="5" id="KW-0676">Redox-active center</keyword>
<dbReference type="GO" id="GO:0017004">
    <property type="term" value="P:cytochrome complex assembly"/>
    <property type="evidence" value="ECO:0007669"/>
    <property type="project" value="UniProtKB-KW"/>
</dbReference>
<protein>
    <submittedName>
        <fullName evidence="7">Thiol-disulfide isomerase or thioredoxin</fullName>
    </submittedName>
</protein>
<dbReference type="Proteomes" id="UP000198802">
    <property type="component" value="Unassembled WGS sequence"/>
</dbReference>
<dbReference type="PANTHER" id="PTHR42852">
    <property type="entry name" value="THIOL:DISULFIDE INTERCHANGE PROTEIN DSBE"/>
    <property type="match status" value="1"/>
</dbReference>
<sequence>MAGAVAAVLLAGGGLAGCSANANKVDATGGGGYGFVQQAPGQDFVAPAQRRAAPKLAGETLDGDQLDLASLRGKPVVLNFWASWCAPCRAETPHLVTLAADNPDVAFVGVDEKEEPASARAFVRDFKVTYPSVIDRLGTLAAGWPISIGLPSTIVLDAEGRIAARFTGGVVPEDLTKILTQLRTEA</sequence>
<keyword evidence="3" id="KW-0735">Signal-anchor</keyword>
<evidence type="ECO:0000256" key="2">
    <source>
        <dbReference type="ARBA" id="ARBA00022748"/>
    </source>
</evidence>
<dbReference type="EMBL" id="FAOZ01000002">
    <property type="protein sequence ID" value="CUU54228.1"/>
    <property type="molecule type" value="Genomic_DNA"/>
</dbReference>
<dbReference type="GO" id="GO:0030313">
    <property type="term" value="C:cell envelope"/>
    <property type="evidence" value="ECO:0007669"/>
    <property type="project" value="UniProtKB-SubCell"/>
</dbReference>
<proteinExistence type="predicted"/>
<dbReference type="AlphaFoldDB" id="A0A0S4QFG4"/>
<dbReference type="GO" id="GO:0016853">
    <property type="term" value="F:isomerase activity"/>
    <property type="evidence" value="ECO:0007669"/>
    <property type="project" value="UniProtKB-KW"/>
</dbReference>
<dbReference type="InterPro" id="IPR017937">
    <property type="entry name" value="Thioredoxin_CS"/>
</dbReference>
<keyword evidence="3" id="KW-0812">Transmembrane</keyword>
<dbReference type="CDD" id="cd02966">
    <property type="entry name" value="TlpA_like_family"/>
    <property type="match status" value="1"/>
</dbReference>
<dbReference type="SUPFAM" id="SSF52833">
    <property type="entry name" value="Thioredoxin-like"/>
    <property type="match status" value="1"/>
</dbReference>
<accession>A0A0S4QFG4</accession>
<dbReference type="PROSITE" id="PS00194">
    <property type="entry name" value="THIOREDOXIN_1"/>
    <property type="match status" value="1"/>
</dbReference>
<evidence type="ECO:0000313" key="8">
    <source>
        <dbReference type="Proteomes" id="UP000198802"/>
    </source>
</evidence>
<feature type="domain" description="Thioredoxin" evidence="6">
    <location>
        <begin position="47"/>
        <end position="184"/>
    </location>
</feature>
<dbReference type="PANTHER" id="PTHR42852:SF6">
    <property type="entry name" value="THIOL:DISULFIDE INTERCHANGE PROTEIN DSBE"/>
    <property type="match status" value="1"/>
</dbReference>
<dbReference type="GO" id="GO:0016491">
    <property type="term" value="F:oxidoreductase activity"/>
    <property type="evidence" value="ECO:0007669"/>
    <property type="project" value="InterPro"/>
</dbReference>
<keyword evidence="4" id="KW-1015">Disulfide bond</keyword>
<keyword evidence="7" id="KW-0413">Isomerase</keyword>
<evidence type="ECO:0000313" key="7">
    <source>
        <dbReference type="EMBL" id="CUU54228.1"/>
    </source>
</evidence>
<comment type="subcellular location">
    <subcellularLocation>
        <location evidence="1">Cell envelope</location>
    </subcellularLocation>
</comment>
<dbReference type="InterPro" id="IPR036249">
    <property type="entry name" value="Thioredoxin-like_sf"/>
</dbReference>
<dbReference type="InterPro" id="IPR013740">
    <property type="entry name" value="Redoxin"/>
</dbReference>
<dbReference type="RefSeq" id="WP_091271555.1">
    <property type="nucleotide sequence ID" value="NZ_FAOZ01000002.1"/>
</dbReference>